<keyword evidence="7" id="KW-0472">Membrane</keyword>
<dbReference type="InterPro" id="IPR003439">
    <property type="entry name" value="ABC_transporter-like_ATP-bd"/>
</dbReference>
<dbReference type="PANTHER" id="PTHR43297:SF2">
    <property type="entry name" value="DIPEPTIDE TRANSPORT ATP-BINDING PROTEIN DPPD"/>
    <property type="match status" value="1"/>
</dbReference>
<dbReference type="GO" id="GO:0005886">
    <property type="term" value="C:plasma membrane"/>
    <property type="evidence" value="ECO:0007669"/>
    <property type="project" value="UniProtKB-SubCell"/>
</dbReference>
<organism evidence="11 12">
    <name type="scientific">Serratia fonticola</name>
    <dbReference type="NCBI Taxonomy" id="47917"/>
    <lineage>
        <taxon>Bacteria</taxon>
        <taxon>Pseudomonadati</taxon>
        <taxon>Pseudomonadota</taxon>
        <taxon>Gammaproteobacteria</taxon>
        <taxon>Enterobacterales</taxon>
        <taxon>Yersiniaceae</taxon>
        <taxon>Serratia</taxon>
    </lineage>
</organism>
<dbReference type="EMBL" id="LR134492">
    <property type="protein sequence ID" value="VEI67330.1"/>
    <property type="molecule type" value="Genomic_DNA"/>
</dbReference>
<name>A0A448SHZ6_SERFO</name>
<dbReference type="Proteomes" id="UP000270487">
    <property type="component" value="Chromosome"/>
</dbReference>
<gene>
    <name evidence="11" type="primary">gsiA_6</name>
    <name evidence="11" type="ORF">NCTC13193_01923</name>
</gene>
<dbReference type="AlphaFoldDB" id="A0A448SHZ6"/>
<dbReference type="EC" id="7.4.2.9" evidence="8"/>
<evidence type="ECO:0000313" key="11">
    <source>
        <dbReference type="EMBL" id="VEI67330.1"/>
    </source>
</evidence>
<dbReference type="GO" id="GO:0016887">
    <property type="term" value="F:ATP hydrolysis activity"/>
    <property type="evidence" value="ECO:0007669"/>
    <property type="project" value="InterPro"/>
</dbReference>
<evidence type="ECO:0000256" key="8">
    <source>
        <dbReference type="ARBA" id="ARBA00038852"/>
    </source>
</evidence>
<evidence type="ECO:0000256" key="9">
    <source>
        <dbReference type="ARBA" id="ARBA00047356"/>
    </source>
</evidence>
<proteinExistence type="inferred from homology"/>
<dbReference type="Pfam" id="PF00005">
    <property type="entry name" value="ABC_tran"/>
    <property type="match status" value="1"/>
</dbReference>
<comment type="catalytic activity">
    <reaction evidence="9">
        <text>a dipeptide(out) + ATP + H2O = a dipeptide(in) + ADP + phosphate + H(+)</text>
        <dbReference type="Rhea" id="RHEA:23120"/>
        <dbReference type="ChEBI" id="CHEBI:15377"/>
        <dbReference type="ChEBI" id="CHEBI:15378"/>
        <dbReference type="ChEBI" id="CHEBI:30616"/>
        <dbReference type="ChEBI" id="CHEBI:43474"/>
        <dbReference type="ChEBI" id="CHEBI:90799"/>
        <dbReference type="ChEBI" id="CHEBI:456216"/>
        <dbReference type="EC" id="7.4.2.9"/>
    </reaction>
</comment>
<dbReference type="SUPFAM" id="SSF52540">
    <property type="entry name" value="P-loop containing nucleoside triphosphate hydrolases"/>
    <property type="match status" value="1"/>
</dbReference>
<evidence type="ECO:0000259" key="10">
    <source>
        <dbReference type="SMART" id="SM00382"/>
    </source>
</evidence>
<evidence type="ECO:0000256" key="3">
    <source>
        <dbReference type="ARBA" id="ARBA00022448"/>
    </source>
</evidence>
<comment type="similarity">
    <text evidence="2">Belongs to the ABC transporter superfamily.</text>
</comment>
<keyword evidence="5" id="KW-0547">Nucleotide-binding</keyword>
<evidence type="ECO:0000256" key="4">
    <source>
        <dbReference type="ARBA" id="ARBA00022475"/>
    </source>
</evidence>
<dbReference type="InterPro" id="IPR050388">
    <property type="entry name" value="ABC_Ni/Peptide_Import"/>
</dbReference>
<keyword evidence="4" id="KW-1003">Cell membrane</keyword>
<dbReference type="Gene3D" id="3.40.50.300">
    <property type="entry name" value="P-loop containing nucleotide triphosphate hydrolases"/>
    <property type="match status" value="1"/>
</dbReference>
<keyword evidence="6 11" id="KW-0067">ATP-binding</keyword>
<evidence type="ECO:0000256" key="2">
    <source>
        <dbReference type="ARBA" id="ARBA00005417"/>
    </source>
</evidence>
<dbReference type="InterPro" id="IPR003593">
    <property type="entry name" value="AAA+_ATPase"/>
</dbReference>
<comment type="subcellular location">
    <subcellularLocation>
        <location evidence="1">Cell inner membrane</location>
        <topology evidence="1">Peripheral membrane protein</topology>
    </subcellularLocation>
</comment>
<dbReference type="InterPro" id="IPR027417">
    <property type="entry name" value="P-loop_NTPase"/>
</dbReference>
<dbReference type="PANTHER" id="PTHR43297">
    <property type="entry name" value="OLIGOPEPTIDE TRANSPORT ATP-BINDING PROTEIN APPD"/>
    <property type="match status" value="1"/>
</dbReference>
<dbReference type="SMART" id="SM00382">
    <property type="entry name" value="AAA"/>
    <property type="match status" value="1"/>
</dbReference>
<feature type="domain" description="AAA+ ATPase" evidence="10">
    <location>
        <begin position="50"/>
        <end position="168"/>
    </location>
</feature>
<keyword evidence="3" id="KW-0813">Transport</keyword>
<evidence type="ECO:0000256" key="7">
    <source>
        <dbReference type="ARBA" id="ARBA00023136"/>
    </source>
</evidence>
<evidence type="ECO:0000256" key="5">
    <source>
        <dbReference type="ARBA" id="ARBA00022741"/>
    </source>
</evidence>
<sequence>MTDTAIQPQAERGLILPPERVLAVSDLCVQFRQEGDVVEAVRHLDFTVDRGETLAIVGESGSGKSVTSLALMRLVEQGGGELTSGAMHFRRRNGQVLDLAKAKQSTLRTLRGADMAMIFQEPMTSLNPVFPVGSRSPNLCVCIRGWITAAPTAKRCVCSIWYVFPRPKTSLAAIRINCLAGCASG</sequence>
<keyword evidence="11" id="KW-0378">Hydrolase</keyword>
<dbReference type="GO" id="GO:0005524">
    <property type="term" value="F:ATP binding"/>
    <property type="evidence" value="ECO:0007669"/>
    <property type="project" value="UniProtKB-KW"/>
</dbReference>
<evidence type="ECO:0000256" key="6">
    <source>
        <dbReference type="ARBA" id="ARBA00022840"/>
    </source>
</evidence>
<evidence type="ECO:0000313" key="12">
    <source>
        <dbReference type="Proteomes" id="UP000270487"/>
    </source>
</evidence>
<evidence type="ECO:0000256" key="1">
    <source>
        <dbReference type="ARBA" id="ARBA00004417"/>
    </source>
</evidence>
<reference evidence="11 12" key="1">
    <citation type="submission" date="2018-12" db="EMBL/GenBank/DDBJ databases">
        <authorList>
            <consortium name="Pathogen Informatics"/>
        </authorList>
    </citation>
    <scope>NUCLEOTIDE SEQUENCE [LARGE SCALE GENOMIC DNA]</scope>
    <source>
        <strain evidence="11 12">NCTC13193</strain>
    </source>
</reference>
<protein>
    <recommendedName>
        <fullName evidence="8">ABC-type dipeptide transporter</fullName>
        <ecNumber evidence="8">7.4.2.9</ecNumber>
    </recommendedName>
</protein>
<accession>A0A448SHZ6</accession>